<protein>
    <submittedName>
        <fullName evidence="1">Uncharacterized protein</fullName>
    </submittedName>
</protein>
<dbReference type="EMBL" id="QLMA01000005">
    <property type="protein sequence ID" value="RAJ80055.1"/>
    <property type="molecule type" value="Genomic_DNA"/>
</dbReference>
<dbReference type="OrthoDB" id="616596at2"/>
<organism evidence="1 2">
    <name type="scientific">Chitinophaga dinghuensis</name>
    <dbReference type="NCBI Taxonomy" id="1539050"/>
    <lineage>
        <taxon>Bacteria</taxon>
        <taxon>Pseudomonadati</taxon>
        <taxon>Bacteroidota</taxon>
        <taxon>Chitinophagia</taxon>
        <taxon>Chitinophagales</taxon>
        <taxon>Chitinophagaceae</taxon>
        <taxon>Chitinophaga</taxon>
    </lineage>
</organism>
<dbReference type="RefSeq" id="WP_111593079.1">
    <property type="nucleotide sequence ID" value="NZ_QLMA01000005.1"/>
</dbReference>
<sequence length="640" mass="70993">MKTESATLEAVEVVTLHSIRALHNLPVSHKNKIVNPHHLLWTSRRHAHAKGTPVVFDINRKEENALEVKISSSKPLSGNHTLEALSDNGEVLFAGKVNGDTVIAKATQTPDEFAALRNHTLHWQLTEGKKDIIPLGTTWIPIYWTNTKEMPAALYRKGINLEALEAIATATKAIHAYPYDENASLIRANAQPVSYYVDSVYNYIPPRYDVWNGATFFTSLRTDGNKNNITLYYNSYIYAHNNQPNSILNCYDTASVLQYLLMSAGYGTQWLFMQPFGYLKQTPLIGRGWCNNPFYASAGNQPVVNVFDPTRTAFGNHAFVNVTNYALVADACAGPHRGGETLAQYVAAAVDTQYPNPPRVPQGTVNNVTAWLGVRYVNTVNAVKETGSIAHVAAIKKLLKYKEVKTLKEDKSGIAAKWPDPADCPALHGKWKTGYEEVVPGAEEVVKIFMLNHGEQSMNIKLHVISGSKELAHNRFFAVTGFTEGANPSYEAGPEDLGQYSAVSVNKQYPIVVFLQDNVVMQISCSDPATDIMGLAKWFLQTARKHEVKDITTHLPAAQVHYSTLQPKLGDRFYLSLSSGENAILEFEQEEENGLQLISEEHSVLVFDTNKAGKQPLKVLVVDKETLLVNTQTIQLDIQK</sequence>
<keyword evidence="2" id="KW-1185">Reference proteome</keyword>
<evidence type="ECO:0000313" key="2">
    <source>
        <dbReference type="Proteomes" id="UP000249819"/>
    </source>
</evidence>
<reference evidence="1 2" key="1">
    <citation type="submission" date="2018-06" db="EMBL/GenBank/DDBJ databases">
        <title>Genomic Encyclopedia of Archaeal and Bacterial Type Strains, Phase II (KMG-II): from individual species to whole genera.</title>
        <authorList>
            <person name="Goeker M."/>
        </authorList>
    </citation>
    <scope>NUCLEOTIDE SEQUENCE [LARGE SCALE GENOMIC DNA]</scope>
    <source>
        <strain evidence="1 2">DSM 29821</strain>
    </source>
</reference>
<evidence type="ECO:0000313" key="1">
    <source>
        <dbReference type="EMBL" id="RAJ80055.1"/>
    </source>
</evidence>
<comment type="caution">
    <text evidence="1">The sequence shown here is derived from an EMBL/GenBank/DDBJ whole genome shotgun (WGS) entry which is preliminary data.</text>
</comment>
<accession>A0A327VYT8</accession>
<proteinExistence type="predicted"/>
<gene>
    <name evidence="1" type="ORF">CLV59_105162</name>
</gene>
<dbReference type="Proteomes" id="UP000249819">
    <property type="component" value="Unassembled WGS sequence"/>
</dbReference>
<dbReference type="AlphaFoldDB" id="A0A327VYT8"/>
<name>A0A327VYT8_9BACT</name>